<keyword evidence="4 7" id="KW-0597">Phosphoprotein</keyword>
<name>A0AA42CIB2_9PROT</name>
<keyword evidence="5" id="KW-0808">Transferase</keyword>
<dbReference type="GO" id="GO:0005524">
    <property type="term" value="F:ATP binding"/>
    <property type="evidence" value="ECO:0007669"/>
    <property type="project" value="UniProtKB-KW"/>
</dbReference>
<dbReference type="PRINTS" id="PR00344">
    <property type="entry name" value="BCTRLSENSOR"/>
</dbReference>
<dbReference type="InterPro" id="IPR003660">
    <property type="entry name" value="HAMP_dom"/>
</dbReference>
<dbReference type="RefSeq" id="WP_264714481.1">
    <property type="nucleotide sequence ID" value="NZ_JAPDNT010000011.1"/>
</dbReference>
<dbReference type="SUPFAM" id="SSF52172">
    <property type="entry name" value="CheY-like"/>
    <property type="match status" value="1"/>
</dbReference>
<feature type="domain" description="HAMP" evidence="12">
    <location>
        <begin position="304"/>
        <end position="358"/>
    </location>
</feature>
<reference evidence="13" key="1">
    <citation type="submission" date="2022-09" db="EMBL/GenBank/DDBJ databases">
        <title>Rhodovastum sp. nov. RN2-1 isolated from soil in Seongnam, South Korea.</title>
        <authorList>
            <person name="Le N.T."/>
        </authorList>
    </citation>
    <scope>NUCLEOTIDE SEQUENCE</scope>
    <source>
        <strain evidence="13">RN2-1</strain>
    </source>
</reference>
<keyword evidence="8" id="KW-0175">Coiled coil</keyword>
<keyword evidence="9" id="KW-0812">Transmembrane</keyword>
<keyword evidence="13" id="KW-0547">Nucleotide-binding</keyword>
<accession>A0AA42CIB2</accession>
<feature type="domain" description="Histidine kinase" evidence="10">
    <location>
        <begin position="414"/>
        <end position="633"/>
    </location>
</feature>
<reference evidence="13" key="2">
    <citation type="submission" date="2022-10" db="EMBL/GenBank/DDBJ databases">
        <authorList>
            <person name="Trinh H.N."/>
        </authorList>
    </citation>
    <scope>NUCLEOTIDE SEQUENCE</scope>
    <source>
        <strain evidence="13">RN2-1</strain>
    </source>
</reference>
<keyword evidence="9" id="KW-1133">Transmembrane helix</keyword>
<dbReference type="PROSITE" id="PS50109">
    <property type="entry name" value="HIS_KIN"/>
    <property type="match status" value="1"/>
</dbReference>
<comment type="catalytic activity">
    <reaction evidence="1">
        <text>ATP + protein L-histidine = ADP + protein N-phospho-L-histidine.</text>
        <dbReference type="EC" id="2.7.13.3"/>
    </reaction>
</comment>
<dbReference type="InterPro" id="IPR004358">
    <property type="entry name" value="Sig_transdc_His_kin-like_C"/>
</dbReference>
<dbReference type="SUPFAM" id="SSF47384">
    <property type="entry name" value="Homodimeric domain of signal transducing histidine kinase"/>
    <property type="match status" value="1"/>
</dbReference>
<evidence type="ECO:0000256" key="5">
    <source>
        <dbReference type="ARBA" id="ARBA00022679"/>
    </source>
</evidence>
<evidence type="ECO:0000313" key="14">
    <source>
        <dbReference type="Proteomes" id="UP001165679"/>
    </source>
</evidence>
<gene>
    <name evidence="13" type="ORF">OL599_14345</name>
</gene>
<feature type="transmembrane region" description="Helical" evidence="9">
    <location>
        <begin position="283"/>
        <end position="302"/>
    </location>
</feature>
<dbReference type="GO" id="GO:0016020">
    <property type="term" value="C:membrane"/>
    <property type="evidence" value="ECO:0007669"/>
    <property type="project" value="UniProtKB-SubCell"/>
</dbReference>
<organism evidence="13 14">
    <name type="scientific">Limobrevibacterium gyesilva</name>
    <dbReference type="NCBI Taxonomy" id="2991712"/>
    <lineage>
        <taxon>Bacteria</taxon>
        <taxon>Pseudomonadati</taxon>
        <taxon>Pseudomonadota</taxon>
        <taxon>Alphaproteobacteria</taxon>
        <taxon>Acetobacterales</taxon>
        <taxon>Acetobacteraceae</taxon>
        <taxon>Limobrevibacterium</taxon>
    </lineage>
</organism>
<dbReference type="InterPro" id="IPR001789">
    <property type="entry name" value="Sig_transdc_resp-reg_receiver"/>
</dbReference>
<evidence type="ECO:0000259" key="10">
    <source>
        <dbReference type="PROSITE" id="PS50109"/>
    </source>
</evidence>
<dbReference type="PROSITE" id="PS50885">
    <property type="entry name" value="HAMP"/>
    <property type="match status" value="1"/>
</dbReference>
<dbReference type="InterPro" id="IPR011006">
    <property type="entry name" value="CheY-like_superfamily"/>
</dbReference>
<dbReference type="PROSITE" id="PS50110">
    <property type="entry name" value="RESPONSE_REGULATORY"/>
    <property type="match status" value="1"/>
</dbReference>
<protein>
    <recommendedName>
        <fullName evidence="3">histidine kinase</fullName>
        <ecNumber evidence="3">2.7.13.3</ecNumber>
    </recommendedName>
</protein>
<dbReference type="Gene3D" id="3.30.565.10">
    <property type="entry name" value="Histidine kinase-like ATPase, C-terminal domain"/>
    <property type="match status" value="1"/>
</dbReference>
<keyword evidence="13" id="KW-0067">ATP-binding</keyword>
<dbReference type="Gene3D" id="6.10.340.10">
    <property type="match status" value="1"/>
</dbReference>
<evidence type="ECO:0000256" key="9">
    <source>
        <dbReference type="SAM" id="Phobius"/>
    </source>
</evidence>
<evidence type="ECO:0000256" key="8">
    <source>
        <dbReference type="SAM" id="Coils"/>
    </source>
</evidence>
<dbReference type="Pfam" id="PF00672">
    <property type="entry name" value="HAMP"/>
    <property type="match status" value="1"/>
</dbReference>
<dbReference type="InterPro" id="IPR036890">
    <property type="entry name" value="HATPase_C_sf"/>
</dbReference>
<dbReference type="AlphaFoldDB" id="A0AA42CIB2"/>
<dbReference type="GO" id="GO:0000155">
    <property type="term" value="F:phosphorelay sensor kinase activity"/>
    <property type="evidence" value="ECO:0007669"/>
    <property type="project" value="InterPro"/>
</dbReference>
<evidence type="ECO:0000259" key="11">
    <source>
        <dbReference type="PROSITE" id="PS50110"/>
    </source>
</evidence>
<dbReference type="Pfam" id="PF00512">
    <property type="entry name" value="HisKA"/>
    <property type="match status" value="1"/>
</dbReference>
<dbReference type="InterPro" id="IPR036097">
    <property type="entry name" value="HisK_dim/P_sf"/>
</dbReference>
<dbReference type="Pfam" id="PF00072">
    <property type="entry name" value="Response_reg"/>
    <property type="match status" value="1"/>
</dbReference>
<keyword evidence="14" id="KW-1185">Reference proteome</keyword>
<dbReference type="Gene3D" id="3.40.50.2300">
    <property type="match status" value="1"/>
</dbReference>
<feature type="modified residue" description="4-aspartylphosphate" evidence="7">
    <location>
        <position position="705"/>
    </location>
</feature>
<evidence type="ECO:0000256" key="4">
    <source>
        <dbReference type="ARBA" id="ARBA00022553"/>
    </source>
</evidence>
<dbReference type="PANTHER" id="PTHR43065">
    <property type="entry name" value="SENSOR HISTIDINE KINASE"/>
    <property type="match status" value="1"/>
</dbReference>
<feature type="domain" description="Response regulatory" evidence="11">
    <location>
        <begin position="655"/>
        <end position="767"/>
    </location>
</feature>
<evidence type="ECO:0000256" key="3">
    <source>
        <dbReference type="ARBA" id="ARBA00012438"/>
    </source>
</evidence>
<dbReference type="InterPro" id="IPR003594">
    <property type="entry name" value="HATPase_dom"/>
</dbReference>
<evidence type="ECO:0000256" key="6">
    <source>
        <dbReference type="ARBA" id="ARBA00022777"/>
    </source>
</evidence>
<dbReference type="SMART" id="SM00388">
    <property type="entry name" value="HisKA"/>
    <property type="match status" value="1"/>
</dbReference>
<dbReference type="EC" id="2.7.13.3" evidence="3"/>
<comment type="subcellular location">
    <subcellularLocation>
        <location evidence="2">Membrane</location>
    </subcellularLocation>
</comment>
<dbReference type="Gene3D" id="3.30.450.20">
    <property type="entry name" value="PAS domain"/>
    <property type="match status" value="2"/>
</dbReference>
<dbReference type="PANTHER" id="PTHR43065:SF49">
    <property type="entry name" value="HISTIDINE KINASE"/>
    <property type="match status" value="1"/>
</dbReference>
<keyword evidence="9" id="KW-0472">Membrane</keyword>
<feature type="coiled-coil region" evidence="8">
    <location>
        <begin position="350"/>
        <end position="405"/>
    </location>
</feature>
<dbReference type="SUPFAM" id="SSF55874">
    <property type="entry name" value="ATPase domain of HSP90 chaperone/DNA topoisomerase II/histidine kinase"/>
    <property type="match status" value="1"/>
</dbReference>
<dbReference type="Gene3D" id="1.10.287.130">
    <property type="match status" value="1"/>
</dbReference>
<dbReference type="InterPro" id="IPR005467">
    <property type="entry name" value="His_kinase_dom"/>
</dbReference>
<dbReference type="CDD" id="cd12915">
    <property type="entry name" value="PDC2_DGC_like"/>
    <property type="match status" value="1"/>
</dbReference>
<feature type="transmembrane region" description="Helical" evidence="9">
    <location>
        <begin position="12"/>
        <end position="32"/>
    </location>
</feature>
<dbReference type="SMART" id="SM00304">
    <property type="entry name" value="HAMP"/>
    <property type="match status" value="1"/>
</dbReference>
<dbReference type="SMART" id="SM00387">
    <property type="entry name" value="HATPase_c"/>
    <property type="match status" value="1"/>
</dbReference>
<dbReference type="Proteomes" id="UP001165679">
    <property type="component" value="Unassembled WGS sequence"/>
</dbReference>
<dbReference type="InterPro" id="IPR003661">
    <property type="entry name" value="HisK_dim/P_dom"/>
</dbReference>
<evidence type="ECO:0000256" key="2">
    <source>
        <dbReference type="ARBA" id="ARBA00004370"/>
    </source>
</evidence>
<evidence type="ECO:0000313" key="13">
    <source>
        <dbReference type="EMBL" id="MCW3475757.1"/>
    </source>
</evidence>
<evidence type="ECO:0000256" key="1">
    <source>
        <dbReference type="ARBA" id="ARBA00000085"/>
    </source>
</evidence>
<dbReference type="Pfam" id="PF02518">
    <property type="entry name" value="HATPase_c"/>
    <property type="match status" value="1"/>
</dbReference>
<proteinExistence type="predicted"/>
<evidence type="ECO:0000259" key="12">
    <source>
        <dbReference type="PROSITE" id="PS50885"/>
    </source>
</evidence>
<dbReference type="CDD" id="cd00082">
    <property type="entry name" value="HisKA"/>
    <property type="match status" value="1"/>
</dbReference>
<comment type="caution">
    <text evidence="13">The sequence shown here is derived from an EMBL/GenBank/DDBJ whole genome shotgun (WGS) entry which is preliminary data.</text>
</comment>
<dbReference type="SMART" id="SM00448">
    <property type="entry name" value="REC"/>
    <property type="match status" value="1"/>
</dbReference>
<sequence length="783" mass="83612">MGTVVARTNLLTRLLILIVVATIPPMLVMAYMQQSLRNEGRQRIAEEALRQAELLDADMSNVVEGARQLSLAITHFATVRNGDPACRRSLEGLRADLPSYEVLSVIADDGQIICTTDSGAGPFAGAAAIAHVRDVIGHGKFETGTYTPATPTRRALLPFCMPFTLKSGRHAVVVVGLSLDWLGAHLGDLKRPPESTIGIADRDGTTIARFPDHDKFVGKPFPPPVRPLFSAPRRGNAVVMGYDGKERLVGFVPASDGPVHMFVSIGMYLPGILAELDRETMRGTVLIAVGGLISLLLALVFGQRFVRRPTATLLAAARRWSSGDLSARARLDEPPGSEFGSLALAFNDMAAALGQQRAELQNLNATLEARVEERTRDLSESRNRLQVEMAERENTEATLRQAQKLQAVGQLAGGIAHDFNNLLTAIVGALDLLRGRLPAGQESLVRLVDNALLSAERGGKLTGQLLAFSRRQRLLPVPSDLNMTVVALSNLLGSTLGRSIRIQTDLVQDLWPAMVDPSQIEAVIINLAINARDAMPDGGVLTIATRNVTLGVGGNVAPGDYVAVRVSDTGTGMAPEVMARVFEPFFTTKEPGRGSGLGLSQVHGLAMQSGGDVRIESKPGEGTTVTLLLPRAKAMPAMPRPDPLSGRAGPRRRARILVVDDDSDVRQMTGEMLSERGYAVELASGGEEALAILARDGGFDALLVDYVMPGMNGVALIQAAHAIRPGLRTLMITGHAELQAGEAIGAESILRKPYNIAILDERLERLLARPLLRAVPGGLSGTA</sequence>
<dbReference type="EMBL" id="JAPDNT010000011">
    <property type="protein sequence ID" value="MCW3475757.1"/>
    <property type="molecule type" value="Genomic_DNA"/>
</dbReference>
<evidence type="ECO:0000256" key="7">
    <source>
        <dbReference type="PROSITE-ProRule" id="PRU00169"/>
    </source>
</evidence>
<keyword evidence="6" id="KW-0418">Kinase</keyword>
<dbReference type="CDD" id="cd06225">
    <property type="entry name" value="HAMP"/>
    <property type="match status" value="1"/>
</dbReference>
<dbReference type="CDD" id="cd00156">
    <property type="entry name" value="REC"/>
    <property type="match status" value="1"/>
</dbReference>